<feature type="transmembrane region" description="Helical" evidence="7">
    <location>
        <begin position="215"/>
        <end position="233"/>
    </location>
</feature>
<dbReference type="NCBIfam" id="TIGR00900">
    <property type="entry name" value="2A0121"/>
    <property type="match status" value="1"/>
</dbReference>
<dbReference type="PANTHER" id="PTHR43266">
    <property type="entry name" value="MACROLIDE-EFFLUX PROTEIN"/>
    <property type="match status" value="1"/>
</dbReference>
<evidence type="ECO:0000256" key="3">
    <source>
        <dbReference type="ARBA" id="ARBA00022475"/>
    </source>
</evidence>
<dbReference type="Pfam" id="PF07690">
    <property type="entry name" value="MFS_1"/>
    <property type="match status" value="1"/>
</dbReference>
<organism evidence="9 10">
    <name type="scientific">Thermococcus celer Vu 13 = JCM 8558</name>
    <dbReference type="NCBI Taxonomy" id="1293037"/>
    <lineage>
        <taxon>Archaea</taxon>
        <taxon>Methanobacteriati</taxon>
        <taxon>Methanobacteriota</taxon>
        <taxon>Thermococci</taxon>
        <taxon>Thermococcales</taxon>
        <taxon>Thermococcaceae</taxon>
        <taxon>Thermococcus</taxon>
    </lineage>
</organism>
<dbReference type="InterPro" id="IPR036259">
    <property type="entry name" value="MFS_trans_sf"/>
</dbReference>
<proteinExistence type="predicted"/>
<evidence type="ECO:0000313" key="10">
    <source>
        <dbReference type="Proteomes" id="UP000197156"/>
    </source>
</evidence>
<keyword evidence="4 7" id="KW-0812">Transmembrane</keyword>
<evidence type="ECO:0000313" key="9">
    <source>
        <dbReference type="EMBL" id="ASI98824.1"/>
    </source>
</evidence>
<dbReference type="Gene3D" id="1.20.1250.20">
    <property type="entry name" value="MFS general substrate transporter like domains"/>
    <property type="match status" value="1"/>
</dbReference>
<evidence type="ECO:0000259" key="8">
    <source>
        <dbReference type="PROSITE" id="PS50850"/>
    </source>
</evidence>
<dbReference type="Proteomes" id="UP000197156">
    <property type="component" value="Chromosome"/>
</dbReference>
<dbReference type="SUPFAM" id="SSF103473">
    <property type="entry name" value="MFS general substrate transporter"/>
    <property type="match status" value="1"/>
</dbReference>
<evidence type="ECO:0000256" key="5">
    <source>
        <dbReference type="ARBA" id="ARBA00022989"/>
    </source>
</evidence>
<dbReference type="GO" id="GO:0022857">
    <property type="term" value="F:transmembrane transporter activity"/>
    <property type="evidence" value="ECO:0007669"/>
    <property type="project" value="InterPro"/>
</dbReference>
<dbReference type="EMBL" id="CP014854">
    <property type="protein sequence ID" value="ASI98824.1"/>
    <property type="molecule type" value="Genomic_DNA"/>
</dbReference>
<dbReference type="InterPro" id="IPR020846">
    <property type="entry name" value="MFS_dom"/>
</dbReference>
<evidence type="ECO:0000256" key="4">
    <source>
        <dbReference type="ARBA" id="ARBA00022692"/>
    </source>
</evidence>
<dbReference type="KEGG" id="tce:A3L02_04240"/>
<reference evidence="9 10" key="1">
    <citation type="submission" date="2016-03" db="EMBL/GenBank/DDBJ databases">
        <title>Complete genome sequence of Thermococcus celer.</title>
        <authorList>
            <person name="Oger P.M."/>
        </authorList>
    </citation>
    <scope>NUCLEOTIDE SEQUENCE [LARGE SCALE GENOMIC DNA]</scope>
    <source>
        <strain evidence="9 10">Vu 13</strain>
    </source>
</reference>
<evidence type="ECO:0000256" key="1">
    <source>
        <dbReference type="ARBA" id="ARBA00004651"/>
    </source>
</evidence>
<dbReference type="InterPro" id="IPR022324">
    <property type="entry name" value="Bacilysin_exporter_BacE_put"/>
</dbReference>
<dbReference type="CDD" id="cd06173">
    <property type="entry name" value="MFS_MefA_like"/>
    <property type="match status" value="1"/>
</dbReference>
<feature type="transmembrane region" description="Helical" evidence="7">
    <location>
        <begin position="108"/>
        <end position="127"/>
    </location>
</feature>
<dbReference type="InterPro" id="IPR011701">
    <property type="entry name" value="MFS"/>
</dbReference>
<feature type="transmembrane region" description="Helical" evidence="7">
    <location>
        <begin position="84"/>
        <end position="102"/>
    </location>
</feature>
<feature type="transmembrane region" description="Helical" evidence="7">
    <location>
        <begin position="165"/>
        <end position="184"/>
    </location>
</feature>
<keyword evidence="3" id="KW-1003">Cell membrane</keyword>
<evidence type="ECO:0000256" key="6">
    <source>
        <dbReference type="ARBA" id="ARBA00023136"/>
    </source>
</evidence>
<dbReference type="RefSeq" id="WP_088862780.1">
    <property type="nucleotide sequence ID" value="NZ_CP014854.1"/>
</dbReference>
<name>A0A218P1M0_THECE</name>
<comment type="subcellular location">
    <subcellularLocation>
        <location evidence="1">Cell membrane</location>
        <topology evidence="1">Multi-pass membrane protein</topology>
    </subcellularLocation>
</comment>
<feature type="transmembrane region" description="Helical" evidence="7">
    <location>
        <begin position="253"/>
        <end position="275"/>
    </location>
</feature>
<dbReference type="PROSITE" id="PS50850">
    <property type="entry name" value="MFS"/>
    <property type="match status" value="1"/>
</dbReference>
<dbReference type="InterPro" id="IPR004751">
    <property type="entry name" value="Drug_antiport"/>
</dbReference>
<evidence type="ECO:0000256" key="7">
    <source>
        <dbReference type="SAM" id="Phobius"/>
    </source>
</evidence>
<dbReference type="PANTHER" id="PTHR43266:SF9">
    <property type="entry name" value="PERMEASE, MAJOR FACILITATOR SUPERFAMILY-RELATED"/>
    <property type="match status" value="1"/>
</dbReference>
<feature type="transmembrane region" description="Helical" evidence="7">
    <location>
        <begin position="41"/>
        <end position="63"/>
    </location>
</feature>
<keyword evidence="6 7" id="KW-0472">Membrane</keyword>
<dbReference type="PRINTS" id="PR01988">
    <property type="entry name" value="EXPORTERBACE"/>
</dbReference>
<dbReference type="OrthoDB" id="117970at2157"/>
<keyword evidence="2" id="KW-0813">Transport</keyword>
<dbReference type="GeneID" id="33323939"/>
<gene>
    <name evidence="9" type="ORF">A3L02_04240</name>
</gene>
<feature type="transmembrane region" description="Helical" evidence="7">
    <location>
        <begin position="313"/>
        <end position="332"/>
    </location>
</feature>
<protein>
    <submittedName>
        <fullName evidence="9">MFS transporter</fullName>
    </submittedName>
</protein>
<dbReference type="AlphaFoldDB" id="A0A218P1M0"/>
<feature type="domain" description="Major facilitator superfamily (MFS) profile" evidence="8">
    <location>
        <begin position="9"/>
        <end position="401"/>
    </location>
</feature>
<feature type="transmembrane region" description="Helical" evidence="7">
    <location>
        <begin position="139"/>
        <end position="159"/>
    </location>
</feature>
<evidence type="ECO:0000256" key="2">
    <source>
        <dbReference type="ARBA" id="ARBA00022448"/>
    </source>
</evidence>
<dbReference type="GO" id="GO:0005886">
    <property type="term" value="C:plasma membrane"/>
    <property type="evidence" value="ECO:0007669"/>
    <property type="project" value="UniProtKB-SubCell"/>
</dbReference>
<sequence>MLERGLNRNFWLFAFGRFVSQLGWAVQEVALPLYVLDKTHSGSMMTLFVLADVIPSLIIMPFAGVVGDRYNRKGLMVGFDLARGLLLFGVIAFNFLGIYQLLTVQVVMAVMGAFFGAATSAMFPDLVEPDELERANSTVSSFTVVARLVGPALGGVIYALGGIKLAILINAVSFFGSGLFEVLIRYEWKTRELESVGQVIEDIKEGLVFLRSSRYLVVLMSFALFMNALGQPFNAVVMPYAFREVLKFTSEQFGLLESAFMGGMLFGNLIVAIKLGRRAGRYLFKAMAVNGLLMLIFVWVVSPLAGVSRDSAFVTLAVTAVFLGASSAIINVPLNSKIQRAVPTELRGRVFSALALLVNASAPLGLVVVGPLVDRYSAWGVSLGIWVAQAVVVVHYYVRHREVLLGGEREEAKTVTELP</sequence>
<feature type="transmembrane region" description="Helical" evidence="7">
    <location>
        <begin position="282"/>
        <end position="301"/>
    </location>
</feature>
<feature type="transmembrane region" description="Helical" evidence="7">
    <location>
        <begin position="379"/>
        <end position="398"/>
    </location>
</feature>
<keyword evidence="10" id="KW-1185">Reference proteome</keyword>
<keyword evidence="5 7" id="KW-1133">Transmembrane helix</keyword>
<feature type="transmembrane region" description="Helical" evidence="7">
    <location>
        <begin position="353"/>
        <end position="373"/>
    </location>
</feature>
<accession>A0A218P1M0</accession>